<dbReference type="PANTHER" id="PTHR46270">
    <property type="entry name" value="ARMADILLO-TYPE FOLD-RELATED"/>
    <property type="match status" value="1"/>
</dbReference>
<protein>
    <recommendedName>
        <fullName evidence="1">TIR domain-containing protein</fullName>
    </recommendedName>
</protein>
<comment type="caution">
    <text evidence="3">The sequence shown here is derived from an EMBL/GenBank/DDBJ whole genome shotgun (WGS) entry which is preliminary data.</text>
</comment>
<evidence type="ECO:0000259" key="1">
    <source>
        <dbReference type="PROSITE" id="PS50104"/>
    </source>
</evidence>
<dbReference type="Proteomes" id="UP000677228">
    <property type="component" value="Unassembled WGS sequence"/>
</dbReference>
<dbReference type="PANTHER" id="PTHR46270:SF2">
    <property type="entry name" value="TIR DOMAIN-CONTAINING PROTEIN"/>
    <property type="match status" value="1"/>
</dbReference>
<gene>
    <name evidence="2" type="ORF">OVA965_LOCUS19267</name>
    <name evidence="3" type="ORF">TMI583_LOCUS19279</name>
</gene>
<dbReference type="InterPro" id="IPR000157">
    <property type="entry name" value="TIR_dom"/>
</dbReference>
<evidence type="ECO:0000313" key="3">
    <source>
        <dbReference type="EMBL" id="CAF3861853.1"/>
    </source>
</evidence>
<dbReference type="Proteomes" id="UP000682733">
    <property type="component" value="Unassembled WGS sequence"/>
</dbReference>
<accession>A0A8S2KS04</accession>
<reference evidence="3" key="1">
    <citation type="submission" date="2021-02" db="EMBL/GenBank/DDBJ databases">
        <authorList>
            <person name="Nowell W R."/>
        </authorList>
    </citation>
    <scope>NUCLEOTIDE SEQUENCE</scope>
</reference>
<feature type="domain" description="TIR" evidence="1">
    <location>
        <begin position="10"/>
        <end position="140"/>
    </location>
</feature>
<name>A0A8S2KS04_9BILA</name>
<dbReference type="EMBL" id="CAJNOK010009869">
    <property type="protein sequence ID" value="CAF1100478.1"/>
    <property type="molecule type" value="Genomic_DNA"/>
</dbReference>
<dbReference type="AlphaFoldDB" id="A0A8S2KS04"/>
<sequence>MLTTDSITASQFTFMISYSHSDKNICHKLYQQLTDHNFKVWIDLDGIYAGSWDSMARGIDQSKFVLICMSEAYEKSTTCQREADYAHNQRSNIIPLVVSKGYRAKGWLGILIGARNYTDFTKTDFDTAYEKLMKEIANQTPGFHVPLSRKSFEPSQPLTESNGVSDTHLEIIKWSEKNIQDFLRDKKLTLMIPIMKNINGEQLIDLYKRSKNNSTTVYDSLNSQLRETNKITLPRTIYSGFINEIEKIISTSSSTTTQKNIKLRNDERRASSFKYDIMIDNCWKDKNIASAIRKHLIEDNYSVWTYTEDLHGNIWAGVASAVDNSKIIIICMSTGYNESKNCHHTADYVEKSRRSVIPVVVESGFSAKEWLKIMFGGLRSIDFTEQDFESAYKELLREVNYHNC</sequence>
<dbReference type="SMART" id="SM00255">
    <property type="entry name" value="TIR"/>
    <property type="match status" value="1"/>
</dbReference>
<dbReference type="EMBL" id="CAJOBA010009887">
    <property type="protein sequence ID" value="CAF3861853.1"/>
    <property type="molecule type" value="Genomic_DNA"/>
</dbReference>
<dbReference type="Gene3D" id="3.40.50.10140">
    <property type="entry name" value="Toll/interleukin-1 receptor homology (TIR) domain"/>
    <property type="match status" value="2"/>
</dbReference>
<dbReference type="SUPFAM" id="SSF52200">
    <property type="entry name" value="Toll/Interleukin receptor TIR domain"/>
    <property type="match status" value="2"/>
</dbReference>
<proteinExistence type="predicted"/>
<evidence type="ECO:0000313" key="4">
    <source>
        <dbReference type="Proteomes" id="UP000682733"/>
    </source>
</evidence>
<organism evidence="3 4">
    <name type="scientific">Didymodactylos carnosus</name>
    <dbReference type="NCBI Taxonomy" id="1234261"/>
    <lineage>
        <taxon>Eukaryota</taxon>
        <taxon>Metazoa</taxon>
        <taxon>Spiralia</taxon>
        <taxon>Gnathifera</taxon>
        <taxon>Rotifera</taxon>
        <taxon>Eurotatoria</taxon>
        <taxon>Bdelloidea</taxon>
        <taxon>Philodinida</taxon>
        <taxon>Philodinidae</taxon>
        <taxon>Didymodactylos</taxon>
    </lineage>
</organism>
<dbReference type="PROSITE" id="PS50104">
    <property type="entry name" value="TIR"/>
    <property type="match status" value="1"/>
</dbReference>
<dbReference type="InterPro" id="IPR035897">
    <property type="entry name" value="Toll_tir_struct_dom_sf"/>
</dbReference>
<dbReference type="GO" id="GO:0007165">
    <property type="term" value="P:signal transduction"/>
    <property type="evidence" value="ECO:0007669"/>
    <property type="project" value="InterPro"/>
</dbReference>
<dbReference type="Pfam" id="PF13676">
    <property type="entry name" value="TIR_2"/>
    <property type="match status" value="2"/>
</dbReference>
<evidence type="ECO:0000313" key="2">
    <source>
        <dbReference type="EMBL" id="CAF1100478.1"/>
    </source>
</evidence>